<feature type="compositionally biased region" description="Basic and acidic residues" evidence="3">
    <location>
        <begin position="29"/>
        <end position="45"/>
    </location>
</feature>
<proteinExistence type="predicted"/>
<keyword evidence="7" id="KW-1185">Reference proteome</keyword>
<name>A0A0F7TMI3_PENBI</name>
<dbReference type="InterPro" id="IPR013320">
    <property type="entry name" value="ConA-like_dom_sf"/>
</dbReference>
<evidence type="ECO:0000256" key="1">
    <source>
        <dbReference type="PIRSR" id="PIRSR600250-50"/>
    </source>
</evidence>
<feature type="active site" description="Proton acceptor" evidence="1">
    <location>
        <position position="208"/>
    </location>
</feature>
<feature type="signal peptide" evidence="4">
    <location>
        <begin position="1"/>
        <end position="19"/>
    </location>
</feature>
<dbReference type="Pfam" id="PF01828">
    <property type="entry name" value="Peptidase_A4"/>
    <property type="match status" value="1"/>
</dbReference>
<dbReference type="AlphaFoldDB" id="A0A0F7TMI3"/>
<dbReference type="GO" id="GO:0070007">
    <property type="term" value="F:glutamic-type endopeptidase activity"/>
    <property type="evidence" value="ECO:0007669"/>
    <property type="project" value="InterPro"/>
</dbReference>
<sequence length="271" mass="28400">MKFSTGILSTSLLATAAIAAPLTAKRQARHEARRLARASGRESHPPYKPGTNEVLHLNTTSHEEYSSNWAGAVLIGTGYTAVTAEFTVPTPKKPTGGSSSTEYCASAWVGIDGDTCDTAILQTGVDFCVQGSTVSYDAWYEWYPDYAYDFSGITIAAGNVIKVTVDATSTTAGTATVENVSTGKSVTHTFSGGVDGSLCEYNAEWIVEDFESNNSLVPFANFGTVTFSSAEATDGSSTVGPSGATLIDIKQSNKVLTSSSVTSSSVTVEYV</sequence>
<reference evidence="6" key="4">
    <citation type="submission" date="2015-09" db="EMBL/GenBank/DDBJ databases">
        <authorList>
            <person name="Jackson K.R."/>
            <person name="Lunt B.L."/>
            <person name="Fisher J.N.B."/>
            <person name="Gardner A.V."/>
            <person name="Bailey M.E."/>
            <person name="Deus L.M."/>
            <person name="Earl A.S."/>
            <person name="Gibby P.D."/>
            <person name="Hartmann K.A."/>
            <person name="Liu J.E."/>
            <person name="Manci A.M."/>
            <person name="Nielsen D.A."/>
            <person name="Solomon M.B."/>
            <person name="Breakwell D.P."/>
            <person name="Burnett S.H."/>
            <person name="Grose J.H."/>
        </authorList>
    </citation>
    <scope>NUCLEOTIDE SEQUENCE [LARGE SCALE GENOMIC DNA]</scope>
    <source>
        <strain evidence="6">LaBioMMi 136</strain>
    </source>
</reference>
<keyword evidence="4" id="KW-0732">Signal</keyword>
<protein>
    <submittedName>
        <fullName evidence="6">Aspergillopepsin-2</fullName>
    </submittedName>
    <submittedName>
        <fullName evidence="5">Putative Aspergillopepsin</fullName>
    </submittedName>
</protein>
<dbReference type="InterPro" id="IPR038656">
    <property type="entry name" value="Peptidase_G1_sf"/>
</dbReference>
<feature type="disulfide bond" evidence="2">
    <location>
        <begin position="104"/>
        <end position="128"/>
    </location>
</feature>
<dbReference type="EMBL" id="LJBN01000118">
    <property type="protein sequence ID" value="OOQ88661.1"/>
    <property type="molecule type" value="Genomic_DNA"/>
</dbReference>
<evidence type="ECO:0000256" key="2">
    <source>
        <dbReference type="PIRSR" id="PIRSR600250-51"/>
    </source>
</evidence>
<reference evidence="8" key="3">
    <citation type="submission" date="2015-09" db="EMBL/GenBank/DDBJ databases">
        <authorList>
            <person name="Fill T.P."/>
            <person name="Baretta J.F."/>
            <person name="de Almeida L.G."/>
            <person name="Rocha M."/>
            <person name="de Souza D.H."/>
            <person name="Malavazi I."/>
            <person name="Cerdeira L.T."/>
            <person name="Hong H."/>
            <person name="Samborskyy M."/>
            <person name="de Vasconcelos A.T."/>
            <person name="Leadlay P."/>
            <person name="Rodrigues-Filho E."/>
        </authorList>
    </citation>
    <scope>NUCLEOTIDE SEQUENCE [LARGE SCALE GENOMIC DNA]</scope>
    <source>
        <strain evidence="8">LaBioMMi 136</strain>
    </source>
</reference>
<dbReference type="PRINTS" id="PR00977">
    <property type="entry name" value="SCYTLDPTASE"/>
</dbReference>
<reference evidence="7" key="2">
    <citation type="journal article" date="2015" name="Genome Announc.">
        <title>Draft genome sequence of the fungus Penicillium brasilianum MG11.</title>
        <authorList>
            <person name="Horn F."/>
            <person name="Linde J."/>
            <person name="Mattern D.J."/>
            <person name="Walther G."/>
            <person name="Guthke R."/>
            <person name="Brakhage A.A."/>
            <person name="Valiante V."/>
        </authorList>
    </citation>
    <scope>NUCLEOTIDE SEQUENCE [LARGE SCALE GENOMIC DNA]</scope>
    <source>
        <strain evidence="7">MG11</strain>
    </source>
</reference>
<dbReference type="PANTHER" id="PTHR37536:SF3">
    <property type="entry name" value="PUTATIVE (AFU_ORTHOLOGUE AFUA_3G02970)-RELATED"/>
    <property type="match status" value="1"/>
</dbReference>
<keyword evidence="2" id="KW-1015">Disulfide bond</keyword>
<dbReference type="Proteomes" id="UP000042958">
    <property type="component" value="Unassembled WGS sequence"/>
</dbReference>
<dbReference type="Gene3D" id="2.60.120.700">
    <property type="entry name" value="Peptidase G1"/>
    <property type="match status" value="1"/>
</dbReference>
<feature type="disulfide bond" evidence="2">
    <location>
        <begin position="116"/>
        <end position="199"/>
    </location>
</feature>
<organism evidence="5 7">
    <name type="scientific">Penicillium brasilianum</name>
    <dbReference type="NCBI Taxonomy" id="104259"/>
    <lineage>
        <taxon>Eukaryota</taxon>
        <taxon>Fungi</taxon>
        <taxon>Dikarya</taxon>
        <taxon>Ascomycota</taxon>
        <taxon>Pezizomycotina</taxon>
        <taxon>Eurotiomycetes</taxon>
        <taxon>Eurotiomycetidae</taxon>
        <taxon>Eurotiales</taxon>
        <taxon>Aspergillaceae</taxon>
        <taxon>Penicillium</taxon>
    </lineage>
</organism>
<dbReference type="GO" id="GO:0006508">
    <property type="term" value="P:proteolysis"/>
    <property type="evidence" value="ECO:0007669"/>
    <property type="project" value="InterPro"/>
</dbReference>
<dbReference type="PANTHER" id="PTHR37536">
    <property type="entry name" value="PUTATIVE (AFU_ORTHOLOGUE AFUA_3G02970)-RELATED"/>
    <property type="match status" value="1"/>
</dbReference>
<dbReference type="SUPFAM" id="SSF49899">
    <property type="entry name" value="Concanavalin A-like lectins/glucanases"/>
    <property type="match status" value="1"/>
</dbReference>
<evidence type="ECO:0000256" key="4">
    <source>
        <dbReference type="SAM" id="SignalP"/>
    </source>
</evidence>
<dbReference type="EMBL" id="CDHK01000006">
    <property type="protein sequence ID" value="CEJ57938.1"/>
    <property type="molecule type" value="Genomic_DNA"/>
</dbReference>
<evidence type="ECO:0000313" key="7">
    <source>
        <dbReference type="Proteomes" id="UP000042958"/>
    </source>
</evidence>
<evidence type="ECO:0000313" key="8">
    <source>
        <dbReference type="Proteomes" id="UP000190744"/>
    </source>
</evidence>
<evidence type="ECO:0000256" key="3">
    <source>
        <dbReference type="SAM" id="MobiDB-lite"/>
    </source>
</evidence>
<dbReference type="STRING" id="104259.A0A0F7TMI3"/>
<evidence type="ECO:0000313" key="6">
    <source>
        <dbReference type="EMBL" id="OOQ88661.1"/>
    </source>
</evidence>
<dbReference type="OrthoDB" id="2862635at2759"/>
<evidence type="ECO:0000313" key="5">
    <source>
        <dbReference type="EMBL" id="CEJ57938.1"/>
    </source>
</evidence>
<feature type="chain" id="PRO_5014227050" evidence="4">
    <location>
        <begin position="20"/>
        <end position="271"/>
    </location>
</feature>
<gene>
    <name evidence="6" type="ORF">PEBR_13066</name>
    <name evidence="5" type="ORF">PMG11_06613</name>
</gene>
<reference evidence="5" key="1">
    <citation type="submission" date="2014-11" db="EMBL/GenBank/DDBJ databases">
        <authorList>
            <person name="Zhu J."/>
            <person name="Qi W."/>
            <person name="Song R."/>
        </authorList>
    </citation>
    <scope>NUCLEOTIDE SEQUENCE [LARGE SCALE GENOMIC DNA]</scope>
</reference>
<accession>A0A0F7TMI3</accession>
<feature type="region of interest" description="Disordered" evidence="3">
    <location>
        <begin position="29"/>
        <end position="52"/>
    </location>
</feature>
<dbReference type="CDD" id="cd13426">
    <property type="entry name" value="Peptidase_G1"/>
    <property type="match status" value="1"/>
</dbReference>
<dbReference type="Proteomes" id="UP000190744">
    <property type="component" value="Unassembled WGS sequence"/>
</dbReference>
<dbReference type="InterPro" id="IPR000250">
    <property type="entry name" value="Peptidase_G1"/>
</dbReference>